<keyword evidence="4" id="KW-0238">DNA-binding</keyword>
<keyword evidence="7" id="KW-1185">Reference proteome</keyword>
<dbReference type="Pfam" id="PF02195">
    <property type="entry name" value="ParB_N"/>
    <property type="match status" value="1"/>
</dbReference>
<dbReference type="InterPro" id="IPR041468">
    <property type="entry name" value="HTH_ParB/Spo0J"/>
</dbReference>
<name>T0C142_ALIAG</name>
<dbReference type="SUPFAM" id="SSF109709">
    <property type="entry name" value="KorB DNA-binding domain-like"/>
    <property type="match status" value="1"/>
</dbReference>
<dbReference type="AlphaFoldDB" id="T0C142"/>
<dbReference type="NCBIfam" id="TIGR00180">
    <property type="entry name" value="parB_part"/>
    <property type="match status" value="1"/>
</dbReference>
<dbReference type="Proteomes" id="UP000829401">
    <property type="component" value="Chromosome"/>
</dbReference>
<accession>T0C142</accession>
<evidence type="ECO:0000256" key="4">
    <source>
        <dbReference type="ARBA" id="ARBA00023125"/>
    </source>
</evidence>
<dbReference type="InterPro" id="IPR004437">
    <property type="entry name" value="ParB/RepB/Spo0J"/>
</dbReference>
<dbReference type="GO" id="GO:0005694">
    <property type="term" value="C:chromosome"/>
    <property type="evidence" value="ECO:0007669"/>
    <property type="project" value="TreeGrafter"/>
</dbReference>
<evidence type="ECO:0000256" key="1">
    <source>
        <dbReference type="ARBA" id="ARBA00004453"/>
    </source>
</evidence>
<keyword evidence="3" id="KW-0159">Chromosome partition</keyword>
<dbReference type="GO" id="GO:0003677">
    <property type="term" value="F:DNA binding"/>
    <property type="evidence" value="ECO:0007669"/>
    <property type="project" value="UniProtKB-KW"/>
</dbReference>
<dbReference type="InterPro" id="IPR050336">
    <property type="entry name" value="Chromosome_partition/occlusion"/>
</dbReference>
<dbReference type="CDD" id="cd16393">
    <property type="entry name" value="SPO0J_N"/>
    <property type="match status" value="1"/>
</dbReference>
<evidence type="ECO:0000259" key="5">
    <source>
        <dbReference type="SMART" id="SM00470"/>
    </source>
</evidence>
<dbReference type="GO" id="GO:0007059">
    <property type="term" value="P:chromosome segregation"/>
    <property type="evidence" value="ECO:0007669"/>
    <property type="project" value="UniProtKB-KW"/>
</dbReference>
<dbReference type="Gene3D" id="3.90.1530.30">
    <property type="match status" value="1"/>
</dbReference>
<dbReference type="InterPro" id="IPR003115">
    <property type="entry name" value="ParB_N"/>
</dbReference>
<dbReference type="PANTHER" id="PTHR33375">
    <property type="entry name" value="CHROMOSOME-PARTITIONING PROTEIN PARB-RELATED"/>
    <property type="match status" value="1"/>
</dbReference>
<dbReference type="SMART" id="SM00470">
    <property type="entry name" value="ParB"/>
    <property type="match status" value="1"/>
</dbReference>
<dbReference type="GO" id="GO:0045881">
    <property type="term" value="P:positive regulation of sporulation resulting in formation of a cellular spore"/>
    <property type="evidence" value="ECO:0007669"/>
    <property type="project" value="TreeGrafter"/>
</dbReference>
<comment type="similarity">
    <text evidence="2">Belongs to the ParB family.</text>
</comment>
<evidence type="ECO:0000256" key="2">
    <source>
        <dbReference type="ARBA" id="ARBA00006295"/>
    </source>
</evidence>
<evidence type="ECO:0000256" key="3">
    <source>
        <dbReference type="ARBA" id="ARBA00022829"/>
    </source>
</evidence>
<accession>A0A9E6ZK98</accession>
<sequence>MSKRGLGRGLDALIPQLNVSDHDHVVSVDVRDLRPNPYQPRREFNEEKLQELSQSILEHGIIQPLIVRKSEVRGFDIVAGERRFRAAKLAGLQVVPAVVRELSDILLMEIALIENLQREDLNPIEIADAYANLIEKCQLTQEELAHRVGQSRSHIANMLRLLNLPVPIREMVSRGTLSMGHARALLSVEDEARQISLANQAVEEDWSVRKLETVIYEPKKKLVSRETQKEKKVLPLAYRRYEEQVQQFLGTAVRIQHGKKRGKIEIEYFSEDDLERIMHLMLSSIQ</sequence>
<dbReference type="STRING" id="1356854.N007_06665"/>
<dbReference type="FunFam" id="1.10.10.2830:FF:000001">
    <property type="entry name" value="Chromosome partitioning protein ParB"/>
    <property type="match status" value="1"/>
</dbReference>
<dbReference type="EMBL" id="CP080467">
    <property type="protein sequence ID" value="UNO48991.1"/>
    <property type="molecule type" value="Genomic_DNA"/>
</dbReference>
<dbReference type="Gene3D" id="1.10.10.2830">
    <property type="match status" value="1"/>
</dbReference>
<dbReference type="InterPro" id="IPR057240">
    <property type="entry name" value="ParB_dimer_C"/>
</dbReference>
<dbReference type="SUPFAM" id="SSF110849">
    <property type="entry name" value="ParB/Sulfiredoxin"/>
    <property type="match status" value="1"/>
</dbReference>
<reference evidence="7" key="1">
    <citation type="journal article" date="2022" name="G3 (Bethesda)">
        <title>Unveiling the complete genome sequence of Alicyclobacillus acidoterrestris DSM 3922T, a taint-producing strain.</title>
        <authorList>
            <person name="Leonardo I.C."/>
            <person name="Barreto Crespo M.T."/>
            <person name="Gaspar F.B."/>
        </authorList>
    </citation>
    <scope>NUCLEOTIDE SEQUENCE [LARGE SCALE GENOMIC DNA]</scope>
    <source>
        <strain evidence="7">DSM 3922</strain>
    </source>
</reference>
<evidence type="ECO:0000313" key="6">
    <source>
        <dbReference type="EMBL" id="UNO48991.1"/>
    </source>
</evidence>
<dbReference type="FunFam" id="3.90.1530.30:FF:000001">
    <property type="entry name" value="Chromosome partitioning protein ParB"/>
    <property type="match status" value="1"/>
</dbReference>
<gene>
    <name evidence="6" type="ORF">K1I37_20820</name>
</gene>
<feature type="domain" description="ParB-like N-terminal" evidence="5">
    <location>
        <begin position="26"/>
        <end position="116"/>
    </location>
</feature>
<dbReference type="eggNOG" id="COG1475">
    <property type="taxonomic scope" value="Bacteria"/>
</dbReference>
<dbReference type="RefSeq" id="WP_021296370.1">
    <property type="nucleotide sequence ID" value="NZ_AURB01000128.1"/>
</dbReference>
<dbReference type="Pfam" id="PF23552">
    <property type="entry name" value="ParB_C"/>
    <property type="match status" value="1"/>
</dbReference>
<dbReference type="GO" id="GO:0009295">
    <property type="term" value="C:nucleoid"/>
    <property type="evidence" value="ECO:0007669"/>
    <property type="project" value="UniProtKB-SubCell"/>
</dbReference>
<protein>
    <submittedName>
        <fullName evidence="6">ParB/RepB/Spo0J family partition protein</fullName>
    </submittedName>
</protein>
<dbReference type="InterPro" id="IPR036086">
    <property type="entry name" value="ParB/Sulfiredoxin_sf"/>
</dbReference>
<dbReference type="Pfam" id="PF17762">
    <property type="entry name" value="HTH_ParB"/>
    <property type="match status" value="1"/>
</dbReference>
<dbReference type="PANTHER" id="PTHR33375:SF1">
    <property type="entry name" value="CHROMOSOME-PARTITIONING PROTEIN PARB-RELATED"/>
    <property type="match status" value="1"/>
</dbReference>
<proteinExistence type="inferred from homology"/>
<organism evidence="6 7">
    <name type="scientific">Alicyclobacillus acidoterrestris (strain ATCC 49025 / DSM 3922 / CIP 106132 / NCIMB 13137 / GD3B)</name>
    <dbReference type="NCBI Taxonomy" id="1356854"/>
    <lineage>
        <taxon>Bacteria</taxon>
        <taxon>Bacillati</taxon>
        <taxon>Bacillota</taxon>
        <taxon>Bacilli</taxon>
        <taxon>Bacillales</taxon>
        <taxon>Alicyclobacillaceae</taxon>
        <taxon>Alicyclobacillus</taxon>
    </lineage>
</organism>
<dbReference type="OrthoDB" id="9802051at2"/>
<dbReference type="KEGG" id="aaco:K1I37_20820"/>
<comment type="subcellular location">
    <subcellularLocation>
        <location evidence="1">Cytoplasm</location>
        <location evidence="1">Nucleoid</location>
    </subcellularLocation>
</comment>
<evidence type="ECO:0000313" key="7">
    <source>
        <dbReference type="Proteomes" id="UP000829401"/>
    </source>
</evidence>